<dbReference type="EMBL" id="JAERRG010000038">
    <property type="protein sequence ID" value="MBL1119850.1"/>
    <property type="molecule type" value="Genomic_DNA"/>
</dbReference>
<feature type="transmembrane region" description="Helical" evidence="7">
    <location>
        <begin position="44"/>
        <end position="63"/>
    </location>
</feature>
<dbReference type="RefSeq" id="WP_201857627.1">
    <property type="nucleotide sequence ID" value="NZ_JAERRG010000038.1"/>
</dbReference>
<dbReference type="Proteomes" id="UP000621510">
    <property type="component" value="Unassembled WGS sequence"/>
</dbReference>
<evidence type="ECO:0000256" key="8">
    <source>
        <dbReference type="SAM" id="MobiDB-lite"/>
    </source>
</evidence>
<comment type="caution">
    <text evidence="10">The sequence shown here is derived from an EMBL/GenBank/DDBJ whole genome shotgun (WGS) entry which is preliminary data.</text>
</comment>
<evidence type="ECO:0000259" key="9">
    <source>
        <dbReference type="PROSITE" id="PS50928"/>
    </source>
</evidence>
<evidence type="ECO:0000256" key="5">
    <source>
        <dbReference type="ARBA" id="ARBA00022989"/>
    </source>
</evidence>
<dbReference type="CDD" id="cd06261">
    <property type="entry name" value="TM_PBP2"/>
    <property type="match status" value="1"/>
</dbReference>
<dbReference type="PROSITE" id="PS50928">
    <property type="entry name" value="ABC_TM1"/>
    <property type="match status" value="1"/>
</dbReference>
<feature type="transmembrane region" description="Helical" evidence="7">
    <location>
        <begin position="99"/>
        <end position="123"/>
    </location>
</feature>
<dbReference type="Gene3D" id="1.10.3720.10">
    <property type="entry name" value="MetI-like"/>
    <property type="match status" value="1"/>
</dbReference>
<dbReference type="InterPro" id="IPR000515">
    <property type="entry name" value="MetI-like"/>
</dbReference>
<comment type="subcellular location">
    <subcellularLocation>
        <location evidence="1 7">Cell membrane</location>
        <topology evidence="1 7">Multi-pass membrane protein</topology>
    </subcellularLocation>
</comment>
<evidence type="ECO:0000256" key="6">
    <source>
        <dbReference type="ARBA" id="ARBA00023136"/>
    </source>
</evidence>
<dbReference type="InterPro" id="IPR035906">
    <property type="entry name" value="MetI-like_sf"/>
</dbReference>
<feature type="domain" description="ABC transmembrane type-1" evidence="9">
    <location>
        <begin position="100"/>
        <end position="289"/>
    </location>
</feature>
<evidence type="ECO:0000256" key="2">
    <source>
        <dbReference type="ARBA" id="ARBA00022448"/>
    </source>
</evidence>
<keyword evidence="11" id="KW-1185">Reference proteome</keyword>
<sequence>MTTGAESHHAAGVLSPGRTEPPDSSGHGRGSVLRRAAASDIPRHILLALGAIVMLAPFAWMVFSSFKPDDEIYNGDLLPRHPTFDSYRRVFDTVPMGQYFLNSVAVTGLIFLGQVLLAVPAAYALARMRFRGSRLALGLVLFGTMLPMQVVAVPLYLLFAKVGLLDNRLSLISPFLASAFGVFLLRQFFLGIPQNVLDAARLDGASNWTTVWRIVLPMARPALTAFAVFSIVSHWNDYFWPSLVLSSDNAATVSYGISAFANSESNDFAAQMAAATLAVLPLVVGFLLAQRHFVRGLVLSNTPD</sequence>
<evidence type="ECO:0000256" key="7">
    <source>
        <dbReference type="RuleBase" id="RU363032"/>
    </source>
</evidence>
<keyword evidence="3" id="KW-1003">Cell membrane</keyword>
<keyword evidence="4 7" id="KW-0812">Transmembrane</keyword>
<keyword evidence="6 7" id="KW-0472">Membrane</keyword>
<feature type="transmembrane region" description="Helical" evidence="7">
    <location>
        <begin position="135"/>
        <end position="159"/>
    </location>
</feature>
<dbReference type="Pfam" id="PF00528">
    <property type="entry name" value="BPD_transp_1"/>
    <property type="match status" value="1"/>
</dbReference>
<organism evidence="10 11">
    <name type="scientific">Streptomyces endocoffeicus</name>
    <dbReference type="NCBI Taxonomy" id="2898945"/>
    <lineage>
        <taxon>Bacteria</taxon>
        <taxon>Bacillati</taxon>
        <taxon>Actinomycetota</taxon>
        <taxon>Actinomycetes</taxon>
        <taxon>Kitasatosporales</taxon>
        <taxon>Streptomycetaceae</taxon>
        <taxon>Streptomyces</taxon>
    </lineage>
</organism>
<dbReference type="PANTHER" id="PTHR43744:SF12">
    <property type="entry name" value="ABC TRANSPORTER PERMEASE PROTEIN MG189-RELATED"/>
    <property type="match status" value="1"/>
</dbReference>
<feature type="transmembrane region" description="Helical" evidence="7">
    <location>
        <begin position="210"/>
        <end position="232"/>
    </location>
</feature>
<proteinExistence type="inferred from homology"/>
<evidence type="ECO:0000313" key="11">
    <source>
        <dbReference type="Proteomes" id="UP000621510"/>
    </source>
</evidence>
<evidence type="ECO:0000256" key="4">
    <source>
        <dbReference type="ARBA" id="ARBA00022692"/>
    </source>
</evidence>
<dbReference type="PANTHER" id="PTHR43744">
    <property type="entry name" value="ABC TRANSPORTER PERMEASE PROTEIN MG189-RELATED-RELATED"/>
    <property type="match status" value="1"/>
</dbReference>
<comment type="similarity">
    <text evidence="7">Belongs to the binding-protein-dependent transport system permease family.</text>
</comment>
<keyword evidence="5 7" id="KW-1133">Transmembrane helix</keyword>
<name>A0ABS1Q643_9ACTN</name>
<dbReference type="SUPFAM" id="SSF161098">
    <property type="entry name" value="MetI-like"/>
    <property type="match status" value="1"/>
</dbReference>
<protein>
    <submittedName>
        <fullName evidence="10">Carbohydrate ABC transporter permease</fullName>
    </submittedName>
</protein>
<evidence type="ECO:0000313" key="10">
    <source>
        <dbReference type="EMBL" id="MBL1119850.1"/>
    </source>
</evidence>
<keyword evidence="2 7" id="KW-0813">Transport</keyword>
<feature type="transmembrane region" description="Helical" evidence="7">
    <location>
        <begin position="268"/>
        <end position="289"/>
    </location>
</feature>
<accession>A0ABS1Q643</accession>
<feature type="region of interest" description="Disordered" evidence="8">
    <location>
        <begin position="1"/>
        <end position="31"/>
    </location>
</feature>
<gene>
    <name evidence="10" type="ORF">JK364_47250</name>
</gene>
<reference evidence="10 11" key="1">
    <citation type="submission" date="2021-01" db="EMBL/GenBank/DDBJ databases">
        <title>WGS of actinomycetes isolated from Thailand.</title>
        <authorList>
            <person name="Thawai C."/>
        </authorList>
    </citation>
    <scope>NUCLEOTIDE SEQUENCE [LARGE SCALE GENOMIC DNA]</scope>
    <source>
        <strain evidence="10 11">CA3R110</strain>
    </source>
</reference>
<evidence type="ECO:0000256" key="3">
    <source>
        <dbReference type="ARBA" id="ARBA00022475"/>
    </source>
</evidence>
<feature type="transmembrane region" description="Helical" evidence="7">
    <location>
        <begin position="171"/>
        <end position="189"/>
    </location>
</feature>
<evidence type="ECO:0000256" key="1">
    <source>
        <dbReference type="ARBA" id="ARBA00004651"/>
    </source>
</evidence>